<dbReference type="GO" id="GO:0005737">
    <property type="term" value="C:cytoplasm"/>
    <property type="evidence" value="ECO:0007669"/>
    <property type="project" value="UniProtKB-SubCell"/>
</dbReference>
<evidence type="ECO:0000313" key="6">
    <source>
        <dbReference type="Proteomes" id="UP000236738"/>
    </source>
</evidence>
<evidence type="ECO:0000256" key="3">
    <source>
        <dbReference type="ARBA" id="ARBA00023080"/>
    </source>
</evidence>
<feature type="site" description="Important for substrate specificity" evidence="4">
    <location>
        <position position="151"/>
    </location>
</feature>
<gene>
    <name evidence="5" type="ORF">SAMN05421847_1684</name>
</gene>
<keyword evidence="4" id="KW-0963">Cytoplasm</keyword>
<dbReference type="Pfam" id="PF02545">
    <property type="entry name" value="Maf"/>
    <property type="match status" value="1"/>
</dbReference>
<organism evidence="5 6">
    <name type="scientific">Halpernia humi</name>
    <dbReference type="NCBI Taxonomy" id="493375"/>
    <lineage>
        <taxon>Bacteria</taxon>
        <taxon>Pseudomonadati</taxon>
        <taxon>Bacteroidota</taxon>
        <taxon>Flavobacteriia</taxon>
        <taxon>Flavobacteriales</taxon>
        <taxon>Weeksellaceae</taxon>
        <taxon>Chryseobacterium group</taxon>
        <taxon>Halpernia</taxon>
    </lineage>
</organism>
<dbReference type="AlphaFoldDB" id="A0A1H5Y6F7"/>
<evidence type="ECO:0000313" key="5">
    <source>
        <dbReference type="EMBL" id="SEG19190.1"/>
    </source>
</evidence>
<dbReference type="GO" id="GO:0036218">
    <property type="term" value="F:dTTP diphosphatase activity"/>
    <property type="evidence" value="ECO:0007669"/>
    <property type="project" value="RHEA"/>
</dbReference>
<feature type="active site" description="Proton acceptor" evidence="4">
    <location>
        <position position="68"/>
    </location>
</feature>
<proteinExistence type="inferred from homology"/>
<dbReference type="GO" id="GO:0036221">
    <property type="term" value="F:UTP diphosphatase activity"/>
    <property type="evidence" value="ECO:0007669"/>
    <property type="project" value="RHEA"/>
</dbReference>
<dbReference type="EMBL" id="FNUS01000003">
    <property type="protein sequence ID" value="SEG19190.1"/>
    <property type="molecule type" value="Genomic_DNA"/>
</dbReference>
<dbReference type="SUPFAM" id="SSF52972">
    <property type="entry name" value="ITPase-like"/>
    <property type="match status" value="1"/>
</dbReference>
<comment type="similarity">
    <text evidence="4">Belongs to the Maf family. YhdE subfamily.</text>
</comment>
<evidence type="ECO:0000256" key="2">
    <source>
        <dbReference type="ARBA" id="ARBA00022801"/>
    </source>
</evidence>
<dbReference type="PANTHER" id="PTHR43213">
    <property type="entry name" value="BIFUNCTIONAL DTTP/UTP PYROPHOSPHATASE/METHYLTRANSFERASE PROTEIN-RELATED"/>
    <property type="match status" value="1"/>
</dbReference>
<comment type="catalytic activity">
    <reaction evidence="4">
        <text>UTP + H2O = UMP + diphosphate + H(+)</text>
        <dbReference type="Rhea" id="RHEA:29395"/>
        <dbReference type="ChEBI" id="CHEBI:15377"/>
        <dbReference type="ChEBI" id="CHEBI:15378"/>
        <dbReference type="ChEBI" id="CHEBI:33019"/>
        <dbReference type="ChEBI" id="CHEBI:46398"/>
        <dbReference type="ChEBI" id="CHEBI:57865"/>
        <dbReference type="EC" id="3.6.1.9"/>
    </reaction>
</comment>
<comment type="subcellular location">
    <subcellularLocation>
        <location evidence="4">Cytoplasm</location>
    </subcellularLocation>
</comment>
<feature type="site" description="Important for substrate specificity" evidence="4">
    <location>
        <position position="11"/>
    </location>
</feature>
<dbReference type="EC" id="3.6.1.9" evidence="4"/>
<dbReference type="CDD" id="cd00555">
    <property type="entry name" value="Maf"/>
    <property type="match status" value="1"/>
</dbReference>
<comment type="function">
    <text evidence="4">Nucleoside triphosphate pyrophosphatase that hydrolyzes dTTP and UTP. May have a dual role in cell division arrest and in preventing the incorporation of modified nucleotides into cellular nucleic acids.</text>
</comment>
<dbReference type="InterPro" id="IPR003697">
    <property type="entry name" value="Maf-like"/>
</dbReference>
<dbReference type="HAMAP" id="MF_00528">
    <property type="entry name" value="Maf"/>
    <property type="match status" value="1"/>
</dbReference>
<dbReference type="RefSeq" id="WP_103913641.1">
    <property type="nucleotide sequence ID" value="NZ_FNUS01000003.1"/>
</dbReference>
<dbReference type="InterPro" id="IPR029001">
    <property type="entry name" value="ITPase-like_fam"/>
</dbReference>
<comment type="caution">
    <text evidence="4">Lacks conserved residue(s) required for the propagation of feature annotation.</text>
</comment>
<comment type="catalytic activity">
    <reaction evidence="4">
        <text>dTTP + H2O = dTMP + diphosphate + H(+)</text>
        <dbReference type="Rhea" id="RHEA:28534"/>
        <dbReference type="ChEBI" id="CHEBI:15377"/>
        <dbReference type="ChEBI" id="CHEBI:15378"/>
        <dbReference type="ChEBI" id="CHEBI:33019"/>
        <dbReference type="ChEBI" id="CHEBI:37568"/>
        <dbReference type="ChEBI" id="CHEBI:63528"/>
        <dbReference type="EC" id="3.6.1.9"/>
    </reaction>
</comment>
<evidence type="ECO:0000256" key="4">
    <source>
        <dbReference type="HAMAP-Rule" id="MF_00528"/>
    </source>
</evidence>
<keyword evidence="6" id="KW-1185">Reference proteome</keyword>
<feature type="site" description="Important for substrate specificity" evidence="4">
    <location>
        <position position="69"/>
    </location>
</feature>
<dbReference type="OrthoDB" id="9807767at2"/>
<evidence type="ECO:0000256" key="1">
    <source>
        <dbReference type="ARBA" id="ARBA00001968"/>
    </source>
</evidence>
<accession>A0A1H5Y6F7</accession>
<dbReference type="PANTHER" id="PTHR43213:SF5">
    <property type="entry name" value="BIFUNCTIONAL DTTP_UTP PYROPHOSPHATASE_METHYLTRANSFERASE PROTEIN-RELATED"/>
    <property type="match status" value="1"/>
</dbReference>
<sequence>MKVLLGSESPRRKELLDKLGYSFETVKINCEEIYPQNLKPENVAAYLSELKSGSFRVLKEDEILITADTVVVINGEILGKPNSKEDAVLMLKKLSGKSHLVFTAITIKTSKKLITKSDVAKVYFDEINNAEIDHYINNYQVLDKAGSYGVQDWLGMAKIKKIEGNFYTIMGFPTHLVYEMLENIMAG</sequence>
<dbReference type="Proteomes" id="UP000236738">
    <property type="component" value="Unassembled WGS sequence"/>
</dbReference>
<dbReference type="Gene3D" id="3.90.950.10">
    <property type="match status" value="1"/>
</dbReference>
<name>A0A1H5Y6F7_9FLAO</name>
<dbReference type="PIRSF" id="PIRSF006305">
    <property type="entry name" value="Maf"/>
    <property type="match status" value="1"/>
</dbReference>
<comment type="cofactor">
    <cofactor evidence="1 4">
        <name>a divalent metal cation</name>
        <dbReference type="ChEBI" id="CHEBI:60240"/>
    </cofactor>
</comment>
<dbReference type="GO" id="GO:0009117">
    <property type="term" value="P:nucleotide metabolic process"/>
    <property type="evidence" value="ECO:0007669"/>
    <property type="project" value="UniProtKB-KW"/>
</dbReference>
<dbReference type="NCBIfam" id="TIGR00172">
    <property type="entry name" value="maf"/>
    <property type="match status" value="1"/>
</dbReference>
<keyword evidence="2 4" id="KW-0378">Hydrolase</keyword>
<protein>
    <recommendedName>
        <fullName evidence="4">dTTP/UTP pyrophosphatase</fullName>
        <shortName evidence="4">dTTPase/UTPase</shortName>
        <ecNumber evidence="4">3.6.1.9</ecNumber>
    </recommendedName>
    <alternativeName>
        <fullName evidence="4">Nucleoside triphosphate pyrophosphatase</fullName>
    </alternativeName>
    <alternativeName>
        <fullName evidence="4">Nucleotide pyrophosphatase</fullName>
        <shortName evidence="4">Nucleotide PPase</shortName>
    </alternativeName>
</protein>
<keyword evidence="3 4" id="KW-0546">Nucleotide metabolism</keyword>
<reference evidence="6" key="1">
    <citation type="submission" date="2016-10" db="EMBL/GenBank/DDBJ databases">
        <authorList>
            <person name="Varghese N."/>
            <person name="Submissions S."/>
        </authorList>
    </citation>
    <scope>NUCLEOTIDE SEQUENCE [LARGE SCALE GENOMIC DNA]</scope>
    <source>
        <strain evidence="6">DSM 21580</strain>
    </source>
</reference>